<name>A0ABD6B3Q8_9EURY</name>
<proteinExistence type="predicted"/>
<keyword evidence="1" id="KW-0812">Transmembrane</keyword>
<sequence>MELSNVQQYAGDRGVDSGMAVDELRRRYAALRARAADSEEAAAARHRLAERTIDLTEEYFPEEVAARRRKVAAAGFAAGLVVGGAAGAMLRR</sequence>
<dbReference type="Proteomes" id="UP001597111">
    <property type="component" value="Unassembled WGS sequence"/>
</dbReference>
<evidence type="ECO:0000313" key="3">
    <source>
        <dbReference type="Proteomes" id="UP001597111"/>
    </source>
</evidence>
<gene>
    <name evidence="2" type="ORF">ACFR9S_04225</name>
</gene>
<comment type="caution">
    <text evidence="2">The sequence shown here is derived from an EMBL/GenBank/DDBJ whole genome shotgun (WGS) entry which is preliminary data.</text>
</comment>
<evidence type="ECO:0000256" key="1">
    <source>
        <dbReference type="SAM" id="Phobius"/>
    </source>
</evidence>
<evidence type="ECO:0000313" key="2">
    <source>
        <dbReference type="EMBL" id="MFD1525509.1"/>
    </source>
</evidence>
<feature type="transmembrane region" description="Helical" evidence="1">
    <location>
        <begin position="71"/>
        <end position="90"/>
    </location>
</feature>
<keyword evidence="3" id="KW-1185">Reference proteome</keyword>
<accession>A0ABD6B3Q8</accession>
<protein>
    <recommendedName>
        <fullName evidence="4">DUF883 domain-containing protein</fullName>
    </recommendedName>
</protein>
<evidence type="ECO:0008006" key="4">
    <source>
        <dbReference type="Google" id="ProtNLM"/>
    </source>
</evidence>
<reference evidence="2 3" key="1">
    <citation type="journal article" date="2019" name="Int. J. Syst. Evol. Microbiol.">
        <title>The Global Catalogue of Microorganisms (GCM) 10K type strain sequencing project: providing services to taxonomists for standard genome sequencing and annotation.</title>
        <authorList>
            <consortium name="The Broad Institute Genomics Platform"/>
            <consortium name="The Broad Institute Genome Sequencing Center for Infectious Disease"/>
            <person name="Wu L."/>
            <person name="Ma J."/>
        </authorList>
    </citation>
    <scope>NUCLEOTIDE SEQUENCE [LARGE SCALE GENOMIC DNA]</scope>
    <source>
        <strain evidence="2 3">CGMCC 1.12285</strain>
    </source>
</reference>
<dbReference type="EMBL" id="JBHUDH010000033">
    <property type="protein sequence ID" value="MFD1525509.1"/>
    <property type="molecule type" value="Genomic_DNA"/>
</dbReference>
<keyword evidence="1" id="KW-0472">Membrane</keyword>
<keyword evidence="1" id="KW-1133">Transmembrane helix</keyword>
<dbReference type="AlphaFoldDB" id="A0ABD6B3Q8"/>
<organism evidence="2 3">
    <name type="scientific">Halolamina salina</name>
    <dbReference type="NCBI Taxonomy" id="1220023"/>
    <lineage>
        <taxon>Archaea</taxon>
        <taxon>Methanobacteriati</taxon>
        <taxon>Methanobacteriota</taxon>
        <taxon>Stenosarchaea group</taxon>
        <taxon>Halobacteria</taxon>
        <taxon>Halobacteriales</taxon>
        <taxon>Haloferacaceae</taxon>
    </lineage>
</organism>
<dbReference type="RefSeq" id="WP_379818122.1">
    <property type="nucleotide sequence ID" value="NZ_JBHUDH010000033.1"/>
</dbReference>